<dbReference type="AlphaFoldDB" id="A0AAW9CUC7"/>
<feature type="region of interest" description="Disordered" evidence="1">
    <location>
        <begin position="1"/>
        <end position="37"/>
    </location>
</feature>
<evidence type="ECO:0000313" key="2">
    <source>
        <dbReference type="EMBL" id="MDW9252422.1"/>
    </source>
</evidence>
<reference evidence="2" key="1">
    <citation type="submission" date="2018-08" db="EMBL/GenBank/DDBJ databases">
        <title>Identification of Burkholderia cepacia strains that express a Burkholderia pseudomallei-like capsular polysaccharide.</title>
        <authorList>
            <person name="Burtnick M.N."/>
            <person name="Vongsouvath M."/>
            <person name="Newton P."/>
            <person name="Wuthiekanun V."/>
            <person name="Limmathurotsakul D."/>
            <person name="Brett P.J."/>
            <person name="Chantratita N."/>
            <person name="Dance D.A."/>
        </authorList>
    </citation>
    <scope>NUCLEOTIDE SEQUENCE</scope>
    <source>
        <strain evidence="2">SBXCC001</strain>
    </source>
</reference>
<comment type="caution">
    <text evidence="2">The sequence shown here is derived from an EMBL/GenBank/DDBJ whole genome shotgun (WGS) entry which is preliminary data.</text>
</comment>
<dbReference type="EMBL" id="QXCT01000001">
    <property type="protein sequence ID" value="MDW9252422.1"/>
    <property type="molecule type" value="Genomic_DNA"/>
</dbReference>
<proteinExistence type="predicted"/>
<gene>
    <name evidence="2" type="ORF">C7S16_6219</name>
</gene>
<evidence type="ECO:0000313" key="3">
    <source>
        <dbReference type="Proteomes" id="UP001272137"/>
    </source>
</evidence>
<name>A0AAW9CUC7_BURTH</name>
<sequence>MSADKGSVTMRGCPAPREMAARAGIAGEPRARYRAHA</sequence>
<protein>
    <submittedName>
        <fullName evidence="2">Uncharacterized protein</fullName>
    </submittedName>
</protein>
<accession>A0AAW9CUC7</accession>
<dbReference type="Proteomes" id="UP001272137">
    <property type="component" value="Unassembled WGS sequence"/>
</dbReference>
<organism evidence="2 3">
    <name type="scientific">Burkholderia thailandensis</name>
    <dbReference type="NCBI Taxonomy" id="57975"/>
    <lineage>
        <taxon>Bacteria</taxon>
        <taxon>Pseudomonadati</taxon>
        <taxon>Pseudomonadota</taxon>
        <taxon>Betaproteobacteria</taxon>
        <taxon>Burkholderiales</taxon>
        <taxon>Burkholderiaceae</taxon>
        <taxon>Burkholderia</taxon>
        <taxon>pseudomallei group</taxon>
    </lineage>
</organism>
<evidence type="ECO:0000256" key="1">
    <source>
        <dbReference type="SAM" id="MobiDB-lite"/>
    </source>
</evidence>